<evidence type="ECO:0000256" key="1">
    <source>
        <dbReference type="ARBA" id="ARBA00006194"/>
    </source>
</evidence>
<dbReference type="GO" id="GO:0006412">
    <property type="term" value="P:translation"/>
    <property type="evidence" value="ECO:0007669"/>
    <property type="project" value="InterPro"/>
</dbReference>
<evidence type="ECO:0000256" key="2">
    <source>
        <dbReference type="ARBA" id="ARBA00022980"/>
    </source>
</evidence>
<name>A0A9N9XE03_DIABA</name>
<dbReference type="SUPFAM" id="SSF53137">
    <property type="entry name" value="Translational machinery components"/>
    <property type="match status" value="1"/>
</dbReference>
<dbReference type="Proteomes" id="UP001153709">
    <property type="component" value="Chromosome 6"/>
</dbReference>
<dbReference type="GO" id="GO:1990904">
    <property type="term" value="C:ribonucleoprotein complex"/>
    <property type="evidence" value="ECO:0007669"/>
    <property type="project" value="UniProtKB-KW"/>
</dbReference>
<proteinExistence type="inferred from homology"/>
<dbReference type="OrthoDB" id="1677536at2759"/>
<evidence type="ECO:0000256" key="3">
    <source>
        <dbReference type="ARBA" id="ARBA00023274"/>
    </source>
</evidence>
<evidence type="ECO:0000313" key="4">
    <source>
        <dbReference type="EMBL" id="CAG9835649.1"/>
    </source>
</evidence>
<dbReference type="Gene3D" id="3.30.420.80">
    <property type="entry name" value="Ribosomal protein S11"/>
    <property type="match status" value="1"/>
</dbReference>
<keyword evidence="5" id="KW-1185">Reference proteome</keyword>
<evidence type="ECO:0000313" key="5">
    <source>
        <dbReference type="Proteomes" id="UP001153709"/>
    </source>
</evidence>
<accession>A0A9N9XE03</accession>
<comment type="similarity">
    <text evidence="1">Belongs to the universal ribosomal protein uS11 family.</text>
</comment>
<protein>
    <submittedName>
        <fullName evidence="4">Uncharacterized protein</fullName>
    </submittedName>
</protein>
<dbReference type="GO" id="GO:0005840">
    <property type="term" value="C:ribosome"/>
    <property type="evidence" value="ECO:0007669"/>
    <property type="project" value="UniProtKB-KW"/>
</dbReference>
<dbReference type="GO" id="GO:0003735">
    <property type="term" value="F:structural constituent of ribosome"/>
    <property type="evidence" value="ECO:0007669"/>
    <property type="project" value="InterPro"/>
</dbReference>
<sequence>MASREGKQPKVDVQLSLGPQVRQDEILFGVANIFAIFNETFVHVTVLSGRETISRLTGGMKVEADRDEPFSYAAILADQDVAE</sequence>
<keyword evidence="3" id="KW-0687">Ribonucleoprotein</keyword>
<dbReference type="AlphaFoldDB" id="A0A9N9XE03"/>
<gene>
    <name evidence="4" type="ORF">DIABBA_LOCUS8821</name>
</gene>
<dbReference type="InterPro" id="IPR001971">
    <property type="entry name" value="Ribosomal_uS11"/>
</dbReference>
<reference evidence="4" key="1">
    <citation type="submission" date="2022-01" db="EMBL/GenBank/DDBJ databases">
        <authorList>
            <person name="King R."/>
        </authorList>
    </citation>
    <scope>NUCLEOTIDE SEQUENCE</scope>
</reference>
<dbReference type="PANTHER" id="PTHR11759">
    <property type="entry name" value="40S RIBOSOMAL PROTEIN S14/30S RIBOSOMAL PROTEIN S11"/>
    <property type="match status" value="1"/>
</dbReference>
<keyword evidence="2" id="KW-0689">Ribosomal protein</keyword>
<dbReference type="InterPro" id="IPR036967">
    <property type="entry name" value="Ribosomal_uS11_sf"/>
</dbReference>
<dbReference type="Pfam" id="PF00411">
    <property type="entry name" value="Ribosomal_S11"/>
    <property type="match status" value="1"/>
</dbReference>
<dbReference type="EMBL" id="OU898281">
    <property type="protein sequence ID" value="CAG9835649.1"/>
    <property type="molecule type" value="Genomic_DNA"/>
</dbReference>
<organism evidence="4 5">
    <name type="scientific">Diabrotica balteata</name>
    <name type="common">Banded cucumber beetle</name>
    <dbReference type="NCBI Taxonomy" id="107213"/>
    <lineage>
        <taxon>Eukaryota</taxon>
        <taxon>Metazoa</taxon>
        <taxon>Ecdysozoa</taxon>
        <taxon>Arthropoda</taxon>
        <taxon>Hexapoda</taxon>
        <taxon>Insecta</taxon>
        <taxon>Pterygota</taxon>
        <taxon>Neoptera</taxon>
        <taxon>Endopterygota</taxon>
        <taxon>Coleoptera</taxon>
        <taxon>Polyphaga</taxon>
        <taxon>Cucujiformia</taxon>
        <taxon>Chrysomeloidea</taxon>
        <taxon>Chrysomelidae</taxon>
        <taxon>Galerucinae</taxon>
        <taxon>Diabroticina</taxon>
        <taxon>Diabroticites</taxon>
        <taxon>Diabrotica</taxon>
    </lineage>
</organism>